<sequence>MQTDKADNLSEGLKGLMPNSPPKHLPALRSLATLNNPSKELLAQGFGIKNGTHTLENQGYKGSNTEQTKMIRKKLNTSQFTERALENFMNNSKEKLMDIQQKSFYCISFKIYGNKQKYFRFKQIQLRRKQK</sequence>
<accession>A0ACC2SQJ3</accession>
<keyword evidence="2" id="KW-1185">Reference proteome</keyword>
<gene>
    <name evidence="1" type="ORF">DSO57_1031331</name>
</gene>
<name>A0ACC2SQJ3_9FUNG</name>
<comment type="caution">
    <text evidence="1">The sequence shown here is derived from an EMBL/GenBank/DDBJ whole genome shotgun (WGS) entry which is preliminary data.</text>
</comment>
<dbReference type="Proteomes" id="UP001165960">
    <property type="component" value="Unassembled WGS sequence"/>
</dbReference>
<organism evidence="1 2">
    <name type="scientific">Entomophthora muscae</name>
    <dbReference type="NCBI Taxonomy" id="34485"/>
    <lineage>
        <taxon>Eukaryota</taxon>
        <taxon>Fungi</taxon>
        <taxon>Fungi incertae sedis</taxon>
        <taxon>Zoopagomycota</taxon>
        <taxon>Entomophthoromycotina</taxon>
        <taxon>Entomophthoromycetes</taxon>
        <taxon>Entomophthorales</taxon>
        <taxon>Entomophthoraceae</taxon>
        <taxon>Entomophthora</taxon>
    </lineage>
</organism>
<evidence type="ECO:0000313" key="2">
    <source>
        <dbReference type="Proteomes" id="UP001165960"/>
    </source>
</evidence>
<evidence type="ECO:0000313" key="1">
    <source>
        <dbReference type="EMBL" id="KAJ9064382.1"/>
    </source>
</evidence>
<reference evidence="1" key="1">
    <citation type="submission" date="2022-04" db="EMBL/GenBank/DDBJ databases">
        <title>Genome of the entomopathogenic fungus Entomophthora muscae.</title>
        <authorList>
            <person name="Elya C."/>
            <person name="Lovett B.R."/>
            <person name="Lee E."/>
            <person name="Macias A.M."/>
            <person name="Hajek A.E."/>
            <person name="De Bivort B.L."/>
            <person name="Kasson M.T."/>
            <person name="De Fine Licht H.H."/>
            <person name="Stajich J.E."/>
        </authorList>
    </citation>
    <scope>NUCLEOTIDE SEQUENCE</scope>
    <source>
        <strain evidence="1">Berkeley</strain>
    </source>
</reference>
<dbReference type="EMBL" id="QTSX02004484">
    <property type="protein sequence ID" value="KAJ9064382.1"/>
    <property type="molecule type" value="Genomic_DNA"/>
</dbReference>
<protein>
    <submittedName>
        <fullName evidence="1">Uncharacterized protein</fullName>
    </submittedName>
</protein>
<proteinExistence type="predicted"/>